<dbReference type="InterPro" id="IPR013098">
    <property type="entry name" value="Ig_I-set"/>
</dbReference>
<evidence type="ECO:0000256" key="4">
    <source>
        <dbReference type="ARBA" id="ARBA00022889"/>
    </source>
</evidence>
<feature type="region of interest" description="Disordered" evidence="8">
    <location>
        <begin position="499"/>
        <end position="525"/>
    </location>
</feature>
<reference evidence="11" key="1">
    <citation type="submission" date="2025-05" db="UniProtKB">
        <authorList>
            <consortium name="RefSeq"/>
        </authorList>
    </citation>
    <scope>NUCLEOTIDE SEQUENCE [LARGE SCALE GENOMIC DNA]</scope>
</reference>
<feature type="domain" description="Ig-like" evidence="10">
    <location>
        <begin position="150"/>
        <end position="234"/>
    </location>
</feature>
<dbReference type="InterPro" id="IPR007110">
    <property type="entry name" value="Ig-like_dom"/>
</dbReference>
<evidence type="ECO:0000256" key="5">
    <source>
        <dbReference type="ARBA" id="ARBA00022989"/>
    </source>
</evidence>
<keyword evidence="6 9" id="KW-0472">Membrane</keyword>
<dbReference type="Pfam" id="PF07686">
    <property type="entry name" value="V-set"/>
    <property type="match status" value="1"/>
</dbReference>
<keyword evidence="4" id="KW-0130">Cell adhesion</keyword>
<feature type="domain" description="Ig-like" evidence="10">
    <location>
        <begin position="241"/>
        <end position="338"/>
    </location>
</feature>
<feature type="transmembrane region" description="Helical" evidence="9">
    <location>
        <begin position="447"/>
        <end position="469"/>
    </location>
</feature>
<reference evidence="12" key="2">
    <citation type="submission" date="2025-08" db="UniProtKB">
        <authorList>
            <consortium name="RefSeq"/>
        </authorList>
    </citation>
    <scope>IDENTIFICATION</scope>
    <source>
        <tissue evidence="12">Cell line</tissue>
    </source>
</reference>
<evidence type="ECO:0000256" key="3">
    <source>
        <dbReference type="ARBA" id="ARBA00022734"/>
    </source>
</evidence>
<keyword evidence="5 9" id="KW-1133">Transmembrane helix</keyword>
<dbReference type="InterPro" id="IPR036179">
    <property type="entry name" value="Ig-like_dom_sf"/>
</dbReference>
<sequence length="559" mass="61361">MPASRGLGILTCCVRCRGSLQEDAEYELRVQESVTVQEGLCADVPCSFSYRWSWWYSSAILYMYWFRDGDNIYNSLPVATNNRRIKVKTETQDRFHLIGNPPDNNCSLRIREARTSDQGVYQFRMERENEGYTYRDKKLTLKVAALTQKPDIHFLEPLKSGFPQNLTCSLPGFCEGGRPLTFSWVGGALDQRLDPQTLSSSVLTLTPRLQDHGSNLTCRVSLPGAQSTVERTIRLNVSYAPQNLTMSIFFSDVAALKILENTSSILIQESWALQLLCAADSNPPAELSWFQGSPALNATPIYRSPILDLPQVGTAEEGDFTCRAQNSLGSQHVSLHLSVVYPPRPLSPSCSWEGEALQCTCSSNARPAPTLRWRLGEGLLERNHSNASLTVTSSAEGPWANSSLSLRGPLGSGLRLSCEAWNMYGKQSAAVLLLPGKSVFLAGAVPAALGGAGATALLFLCLCLSFFCIMKARRKQTSGSGDGIDDEDPVMGTVAWGSRQKAWPDSTQDQAAPAGDAPPSGDQQDLHYASFSFHEMKLREPQDEEATSTNEYSEIRTSK</sequence>
<protein>
    <submittedName>
        <fullName evidence="12">Sialic acid-binding Ig-like lectin 5 isoform X2</fullName>
    </submittedName>
</protein>
<evidence type="ECO:0000313" key="11">
    <source>
        <dbReference type="Proteomes" id="UP001652641"/>
    </source>
</evidence>
<dbReference type="PANTHER" id="PTHR12035:SF125">
    <property type="entry name" value="SIALIC ACID-BINDING IG-LIKE LECTIN 5"/>
    <property type="match status" value="1"/>
</dbReference>
<name>A0ABM5AGY9_VULVU</name>
<evidence type="ECO:0000259" key="10">
    <source>
        <dbReference type="PROSITE" id="PS50835"/>
    </source>
</evidence>
<dbReference type="InterPro" id="IPR013783">
    <property type="entry name" value="Ig-like_fold"/>
</dbReference>
<dbReference type="InterPro" id="IPR003598">
    <property type="entry name" value="Ig_sub2"/>
</dbReference>
<dbReference type="Proteomes" id="UP001652641">
    <property type="component" value="Chromosome 1"/>
</dbReference>
<accession>A0ABM5AGY9</accession>
<evidence type="ECO:0000256" key="6">
    <source>
        <dbReference type="ARBA" id="ARBA00023136"/>
    </source>
</evidence>
<evidence type="ECO:0000256" key="8">
    <source>
        <dbReference type="SAM" id="MobiDB-lite"/>
    </source>
</evidence>
<keyword evidence="11" id="KW-1185">Reference proteome</keyword>
<feature type="domain" description="Ig-like" evidence="10">
    <location>
        <begin position="24"/>
        <end position="140"/>
    </location>
</feature>
<dbReference type="SMART" id="SM00408">
    <property type="entry name" value="IGc2"/>
    <property type="match status" value="2"/>
</dbReference>
<dbReference type="PANTHER" id="PTHR12035">
    <property type="entry name" value="SIALIC ACID BINDING IMMUNOGLOBULIN-LIKE LECTIN"/>
    <property type="match status" value="1"/>
</dbReference>
<keyword evidence="2 9" id="KW-0812">Transmembrane</keyword>
<dbReference type="InterPro" id="IPR051036">
    <property type="entry name" value="SIGLEC"/>
</dbReference>
<dbReference type="Gene3D" id="2.60.40.10">
    <property type="entry name" value="Immunoglobulins"/>
    <property type="match status" value="4"/>
</dbReference>
<evidence type="ECO:0000256" key="9">
    <source>
        <dbReference type="SAM" id="Phobius"/>
    </source>
</evidence>
<feature type="region of interest" description="Disordered" evidence="8">
    <location>
        <begin position="537"/>
        <end position="559"/>
    </location>
</feature>
<dbReference type="GeneID" id="112931491"/>
<dbReference type="InterPro" id="IPR013106">
    <property type="entry name" value="Ig_V-set"/>
</dbReference>
<feature type="compositionally biased region" description="Low complexity" evidence="8">
    <location>
        <begin position="508"/>
        <end position="523"/>
    </location>
</feature>
<evidence type="ECO:0000256" key="1">
    <source>
        <dbReference type="ARBA" id="ARBA00004479"/>
    </source>
</evidence>
<dbReference type="SMART" id="SM00409">
    <property type="entry name" value="IG"/>
    <property type="match status" value="3"/>
</dbReference>
<dbReference type="SUPFAM" id="SSF48726">
    <property type="entry name" value="Immunoglobulin"/>
    <property type="match status" value="4"/>
</dbReference>
<evidence type="ECO:0000313" key="12">
    <source>
        <dbReference type="RefSeq" id="XP_072614054.1"/>
    </source>
</evidence>
<evidence type="ECO:0000256" key="7">
    <source>
        <dbReference type="ARBA" id="ARBA00038361"/>
    </source>
</evidence>
<gene>
    <name evidence="12" type="primary">SIGLEC5</name>
</gene>
<comment type="similarity">
    <text evidence="7">Belongs to the immunoglobulin superfamily. SIGLEC (sialic acid binding Ig-like lectin) family.</text>
</comment>
<comment type="subcellular location">
    <subcellularLocation>
        <location evidence="1">Membrane</location>
        <topology evidence="1">Single-pass type I membrane protein</topology>
    </subcellularLocation>
</comment>
<keyword evidence="3" id="KW-0430">Lectin</keyword>
<organism evidence="11 12">
    <name type="scientific">Vulpes vulpes</name>
    <name type="common">Red fox</name>
    <dbReference type="NCBI Taxonomy" id="9627"/>
    <lineage>
        <taxon>Eukaryota</taxon>
        <taxon>Metazoa</taxon>
        <taxon>Chordata</taxon>
        <taxon>Craniata</taxon>
        <taxon>Vertebrata</taxon>
        <taxon>Euteleostomi</taxon>
        <taxon>Mammalia</taxon>
        <taxon>Eutheria</taxon>
        <taxon>Laurasiatheria</taxon>
        <taxon>Carnivora</taxon>
        <taxon>Caniformia</taxon>
        <taxon>Canidae</taxon>
        <taxon>Vulpes</taxon>
    </lineage>
</organism>
<dbReference type="PROSITE" id="PS50835">
    <property type="entry name" value="IG_LIKE"/>
    <property type="match status" value="3"/>
</dbReference>
<dbReference type="InterPro" id="IPR003599">
    <property type="entry name" value="Ig_sub"/>
</dbReference>
<dbReference type="Pfam" id="PF07679">
    <property type="entry name" value="I-set"/>
    <property type="match status" value="1"/>
</dbReference>
<dbReference type="RefSeq" id="XP_072614054.1">
    <property type="nucleotide sequence ID" value="XM_072757953.1"/>
</dbReference>
<proteinExistence type="inferred from homology"/>
<evidence type="ECO:0000256" key="2">
    <source>
        <dbReference type="ARBA" id="ARBA00022692"/>
    </source>
</evidence>